<dbReference type="OrthoDB" id="5853130at2759"/>
<dbReference type="CTD" id="9809468"/>
<protein>
    <submittedName>
        <fullName evidence="2">Uncharacterized protein</fullName>
    </submittedName>
</protein>
<dbReference type="Proteomes" id="UP000008281">
    <property type="component" value="Unassembled WGS sequence"/>
</dbReference>
<dbReference type="HOGENOM" id="CLU_166336_0_0_1"/>
<proteinExistence type="predicted"/>
<feature type="region of interest" description="Disordered" evidence="1">
    <location>
        <begin position="87"/>
        <end position="121"/>
    </location>
</feature>
<sequence>MTDYVVFEEPNVKSAEFSCQTEEIALENEVTQTDEETVSNYEENEKNPEIAFWKAVVANRKNEVDRMKQINEKLESEKIEKTRNLEAKQTEYNRLYDLGNEKLNGSKTEDEEEPEGETSCK</sequence>
<evidence type="ECO:0000313" key="3">
    <source>
        <dbReference type="Proteomes" id="UP000008281"/>
    </source>
</evidence>
<dbReference type="EMBL" id="DS268442">
    <property type="protein sequence ID" value="EFP01268.1"/>
    <property type="molecule type" value="Genomic_DNA"/>
</dbReference>
<dbReference type="AlphaFoldDB" id="E3MFR8"/>
<reference evidence="2" key="1">
    <citation type="submission" date="2007-07" db="EMBL/GenBank/DDBJ databases">
        <title>PCAP assembly of the Caenorhabditis remanei genome.</title>
        <authorList>
            <consortium name="The Caenorhabditis remanei Sequencing Consortium"/>
            <person name="Wilson R.K."/>
        </authorList>
    </citation>
    <scope>NUCLEOTIDE SEQUENCE [LARGE SCALE GENOMIC DNA]</scope>
    <source>
        <strain evidence="2">PB4641</strain>
    </source>
</reference>
<dbReference type="eggNOG" id="ENOG502T3D5">
    <property type="taxonomic scope" value="Eukaryota"/>
</dbReference>
<name>E3MFR8_CAERE</name>
<dbReference type="FunCoup" id="E3MFR8">
    <property type="interactions" value="1622"/>
</dbReference>
<keyword evidence="3" id="KW-1185">Reference proteome</keyword>
<dbReference type="GeneID" id="9809468"/>
<organism evidence="3">
    <name type="scientific">Caenorhabditis remanei</name>
    <name type="common">Caenorhabditis vulgaris</name>
    <dbReference type="NCBI Taxonomy" id="31234"/>
    <lineage>
        <taxon>Eukaryota</taxon>
        <taxon>Metazoa</taxon>
        <taxon>Ecdysozoa</taxon>
        <taxon>Nematoda</taxon>
        <taxon>Chromadorea</taxon>
        <taxon>Rhabditida</taxon>
        <taxon>Rhabditina</taxon>
        <taxon>Rhabditomorpha</taxon>
        <taxon>Rhabditoidea</taxon>
        <taxon>Rhabditidae</taxon>
        <taxon>Peloderinae</taxon>
        <taxon>Caenorhabditis</taxon>
    </lineage>
</organism>
<evidence type="ECO:0000256" key="1">
    <source>
        <dbReference type="SAM" id="MobiDB-lite"/>
    </source>
</evidence>
<dbReference type="RefSeq" id="XP_003104994.2">
    <property type="nucleotide sequence ID" value="XM_003104946.2"/>
</dbReference>
<feature type="compositionally biased region" description="Acidic residues" evidence="1">
    <location>
        <begin position="109"/>
        <end position="121"/>
    </location>
</feature>
<gene>
    <name evidence="2" type="ORF">CRE_24395</name>
</gene>
<dbReference type="OMA" id="DELSTEC"/>
<accession>E3MFR8</accession>
<dbReference type="KEGG" id="crq:GCK72_008353"/>
<evidence type="ECO:0000313" key="2">
    <source>
        <dbReference type="EMBL" id="EFP01268.1"/>
    </source>
</evidence>